<accession>A0AAW0FYX4</accession>
<reference evidence="2 3" key="1">
    <citation type="submission" date="2022-09" db="EMBL/GenBank/DDBJ databases">
        <authorList>
            <person name="Palmer J.M."/>
        </authorList>
    </citation>
    <scope>NUCLEOTIDE SEQUENCE [LARGE SCALE GENOMIC DNA]</scope>
    <source>
        <strain evidence="2 3">DSM 7382</strain>
    </source>
</reference>
<proteinExistence type="predicted"/>
<dbReference type="AlphaFoldDB" id="A0AAW0FYX4"/>
<dbReference type="Proteomes" id="UP001385951">
    <property type="component" value="Unassembled WGS sequence"/>
</dbReference>
<comment type="caution">
    <text evidence="2">The sequence shown here is derived from an EMBL/GenBank/DDBJ whole genome shotgun (WGS) entry which is preliminary data.</text>
</comment>
<feature type="compositionally biased region" description="Basic and acidic residues" evidence="1">
    <location>
        <begin position="81"/>
        <end position="101"/>
    </location>
</feature>
<protein>
    <submittedName>
        <fullName evidence="2">Uncharacterized protein</fullName>
    </submittedName>
</protein>
<keyword evidence="3" id="KW-1185">Reference proteome</keyword>
<evidence type="ECO:0000313" key="3">
    <source>
        <dbReference type="Proteomes" id="UP001385951"/>
    </source>
</evidence>
<feature type="region of interest" description="Disordered" evidence="1">
    <location>
        <begin position="54"/>
        <end position="135"/>
    </location>
</feature>
<evidence type="ECO:0000313" key="2">
    <source>
        <dbReference type="EMBL" id="KAK7684644.1"/>
    </source>
</evidence>
<feature type="compositionally biased region" description="Acidic residues" evidence="1">
    <location>
        <begin position="54"/>
        <end position="65"/>
    </location>
</feature>
<dbReference type="EMBL" id="JASBNA010000024">
    <property type="protein sequence ID" value="KAK7684644.1"/>
    <property type="molecule type" value="Genomic_DNA"/>
</dbReference>
<gene>
    <name evidence="2" type="ORF">QCA50_012227</name>
</gene>
<sequence>MLVPSRRAGPDSTIVFNNGLAQKQSSKTLNAMDIDEVRSINLDAEPHFDKEVEDNIDFDDDDDNEIPVNHTIQSDNEDENSAEKKSVDANDEFIFNKDLGKDATPIKNSASSEPQNSTNELNGTPRLIPNNIFNNSDGKNRGELFSKFNQNESNELVEDFAQVKITELKKNQINSKDSAQSLIDKVDSQRSELNSKDSIQTFIDKVDPFSKMSNKNKPITIFHDDTVSGSPQKVKDYSYSELNWFNFQMAKLNAEKSENKPTSQSINP</sequence>
<organism evidence="2 3">
    <name type="scientific">Cerrena zonata</name>
    <dbReference type="NCBI Taxonomy" id="2478898"/>
    <lineage>
        <taxon>Eukaryota</taxon>
        <taxon>Fungi</taxon>
        <taxon>Dikarya</taxon>
        <taxon>Basidiomycota</taxon>
        <taxon>Agaricomycotina</taxon>
        <taxon>Agaricomycetes</taxon>
        <taxon>Polyporales</taxon>
        <taxon>Cerrenaceae</taxon>
        <taxon>Cerrena</taxon>
    </lineage>
</organism>
<feature type="compositionally biased region" description="Polar residues" evidence="1">
    <location>
        <begin position="106"/>
        <end position="122"/>
    </location>
</feature>
<evidence type="ECO:0000256" key="1">
    <source>
        <dbReference type="SAM" id="MobiDB-lite"/>
    </source>
</evidence>
<name>A0AAW0FYX4_9APHY</name>